<feature type="signal peptide" evidence="8">
    <location>
        <begin position="1"/>
        <end position="23"/>
    </location>
</feature>
<dbReference type="Pfam" id="PF20238">
    <property type="entry name" value="BIM1-like_dom"/>
    <property type="match status" value="1"/>
</dbReference>
<keyword evidence="5" id="KW-0472">Membrane</keyword>
<dbReference type="PANTHER" id="PTHR34992:SF1">
    <property type="entry name" value="COPPER ACQUISITION FACTOR BIM1-LIKE DOMAIN-CONTAINING PROTEIN"/>
    <property type="match status" value="1"/>
</dbReference>
<proteinExistence type="predicted"/>
<evidence type="ECO:0000256" key="8">
    <source>
        <dbReference type="SAM" id="SignalP"/>
    </source>
</evidence>
<evidence type="ECO:0000256" key="4">
    <source>
        <dbReference type="ARBA" id="ARBA00022729"/>
    </source>
</evidence>
<keyword evidence="6" id="KW-0325">Glycoprotein</keyword>
<keyword evidence="3" id="KW-0336">GPI-anchor</keyword>
<dbReference type="EMBL" id="JAKJXP020000030">
    <property type="protein sequence ID" value="KAK7753287.1"/>
    <property type="molecule type" value="Genomic_DNA"/>
</dbReference>
<evidence type="ECO:0000256" key="6">
    <source>
        <dbReference type="ARBA" id="ARBA00023180"/>
    </source>
</evidence>
<evidence type="ECO:0000256" key="2">
    <source>
        <dbReference type="ARBA" id="ARBA00022475"/>
    </source>
</evidence>
<comment type="subcellular location">
    <subcellularLocation>
        <location evidence="1">Cell membrane</location>
        <topology evidence="1">Lipid-anchor</topology>
        <topology evidence="1">GPI-anchor</topology>
    </subcellularLocation>
</comment>
<dbReference type="AlphaFoldDB" id="A0AAN9YST8"/>
<evidence type="ECO:0000256" key="7">
    <source>
        <dbReference type="ARBA" id="ARBA00023288"/>
    </source>
</evidence>
<accession>A0AAN9YST8</accession>
<evidence type="ECO:0000313" key="10">
    <source>
        <dbReference type="EMBL" id="KAK7753287.1"/>
    </source>
</evidence>
<dbReference type="InterPro" id="IPR046530">
    <property type="entry name" value="BIM1-like_dom"/>
</dbReference>
<dbReference type="Proteomes" id="UP001320420">
    <property type="component" value="Unassembled WGS sequence"/>
</dbReference>
<protein>
    <recommendedName>
        <fullName evidence="9">Copper acquisition factor BIM1-like domain-containing protein</fullName>
    </recommendedName>
</protein>
<organism evidence="10 11">
    <name type="scientific">Diatrype stigma</name>
    <dbReference type="NCBI Taxonomy" id="117547"/>
    <lineage>
        <taxon>Eukaryota</taxon>
        <taxon>Fungi</taxon>
        <taxon>Dikarya</taxon>
        <taxon>Ascomycota</taxon>
        <taxon>Pezizomycotina</taxon>
        <taxon>Sordariomycetes</taxon>
        <taxon>Xylariomycetidae</taxon>
        <taxon>Xylariales</taxon>
        <taxon>Diatrypaceae</taxon>
        <taxon>Diatrype</taxon>
    </lineage>
</organism>
<keyword evidence="2" id="KW-1003">Cell membrane</keyword>
<feature type="chain" id="PRO_5043011620" description="Copper acquisition factor BIM1-like domain-containing protein" evidence="8">
    <location>
        <begin position="24"/>
        <end position="176"/>
    </location>
</feature>
<comment type="caution">
    <text evidence="10">The sequence shown here is derived from an EMBL/GenBank/DDBJ whole genome shotgun (WGS) entry which is preliminary data.</text>
</comment>
<evidence type="ECO:0000313" key="11">
    <source>
        <dbReference type="Proteomes" id="UP001320420"/>
    </source>
</evidence>
<feature type="domain" description="Copper acquisition factor BIM1-like" evidence="9">
    <location>
        <begin position="23"/>
        <end position="166"/>
    </location>
</feature>
<dbReference type="GO" id="GO:0098552">
    <property type="term" value="C:side of membrane"/>
    <property type="evidence" value="ECO:0007669"/>
    <property type="project" value="UniProtKB-KW"/>
</dbReference>
<name>A0AAN9YST8_9PEZI</name>
<evidence type="ECO:0000256" key="3">
    <source>
        <dbReference type="ARBA" id="ARBA00022622"/>
    </source>
</evidence>
<keyword evidence="7" id="KW-0449">Lipoprotein</keyword>
<sequence>MLSRLTTTALAAISLCGLPTASALFNLTAPAPLASLGGDAGAGGRAAPCGGADARDRSSVAEWPVGGLDVAWSSAEAQAGWQINAVLLSDNDGGENGTDFASKNNLRTLYTTAAAGPFCLAKVHGIAEWVGQDAVLQVQQWTGNGNYFYACSAIKFIDGEAPASKCNVNAGKMFRG</sequence>
<reference evidence="10 11" key="1">
    <citation type="submission" date="2024-02" db="EMBL/GenBank/DDBJ databases">
        <title>De novo assembly and annotation of 12 fungi associated with fruit tree decline syndrome in Ontario, Canada.</title>
        <authorList>
            <person name="Sulman M."/>
            <person name="Ellouze W."/>
            <person name="Ilyukhin E."/>
        </authorList>
    </citation>
    <scope>NUCLEOTIDE SEQUENCE [LARGE SCALE GENOMIC DNA]</scope>
    <source>
        <strain evidence="10 11">M11/M66-122</strain>
    </source>
</reference>
<dbReference type="GO" id="GO:0005886">
    <property type="term" value="C:plasma membrane"/>
    <property type="evidence" value="ECO:0007669"/>
    <property type="project" value="UniProtKB-SubCell"/>
</dbReference>
<evidence type="ECO:0000256" key="1">
    <source>
        <dbReference type="ARBA" id="ARBA00004609"/>
    </source>
</evidence>
<gene>
    <name evidence="10" type="ORF">SLS62_004806</name>
</gene>
<dbReference type="PANTHER" id="PTHR34992">
    <property type="entry name" value="HYPHAL ANASTAMOSIS-7 PROTEIN"/>
    <property type="match status" value="1"/>
</dbReference>
<keyword evidence="11" id="KW-1185">Reference proteome</keyword>
<keyword evidence="4 8" id="KW-0732">Signal</keyword>
<evidence type="ECO:0000256" key="5">
    <source>
        <dbReference type="ARBA" id="ARBA00023136"/>
    </source>
</evidence>
<evidence type="ECO:0000259" key="9">
    <source>
        <dbReference type="Pfam" id="PF20238"/>
    </source>
</evidence>
<dbReference type="InterPro" id="IPR046936">
    <property type="entry name" value="BIM1-like"/>
</dbReference>